<dbReference type="AlphaFoldDB" id="A0A5J4YQV3"/>
<reference evidence="2" key="1">
    <citation type="journal article" date="2019" name="Nat. Commun.">
        <title>Expansion of phycobilisome linker gene families in mesophilic red algae.</title>
        <authorList>
            <person name="Lee J."/>
            <person name="Kim D."/>
            <person name="Bhattacharya D."/>
            <person name="Yoon H.S."/>
        </authorList>
    </citation>
    <scope>NUCLEOTIDE SEQUENCE [LARGE SCALE GENOMIC DNA]</scope>
    <source>
        <strain evidence="2">CCMP 1328</strain>
    </source>
</reference>
<accession>A0A5J4YQV3</accession>
<keyword evidence="2" id="KW-1185">Reference proteome</keyword>
<proteinExistence type="predicted"/>
<evidence type="ECO:0000313" key="2">
    <source>
        <dbReference type="Proteomes" id="UP000324585"/>
    </source>
</evidence>
<dbReference type="EMBL" id="VRMN01000008">
    <property type="protein sequence ID" value="KAA8493074.1"/>
    <property type="molecule type" value="Genomic_DNA"/>
</dbReference>
<dbReference type="Proteomes" id="UP000324585">
    <property type="component" value="Unassembled WGS sequence"/>
</dbReference>
<gene>
    <name evidence="1" type="ORF">FVE85_9346</name>
</gene>
<sequence length="977" mass="109611">MWSSRLARSGGLRTGTRALASHSASTYQKWARRDCASSVTAGLHLHGAPRHVPHAQEEYDHQQHSGFVASTGKRTHAAIPCEWSRMLEELQQENQALDIEPDRPQRHKKSVRNGQEKKLGKGAVLEWVRRVEIVLHTTEQPQSAEKSERMFALLHELQNRSKPTTWRAWRKLANALRSTVGDAQLAAIAVQNDQSGMTIRKVITELKLELLRHTSESVGVADGAAPGSKSGMYLKAHRPGVQATSSAPHQISRDGDLQDNGDISKARVMALVELFHQKRMSMRHLPEGARRRKWLDMFFRINTMLPRVLLVQTSDSFSTHEALVLVRAFQTNMISMHPGVMAHLAKVLTKSAPLLQTLDMQAVSVYFAENKLSPFHNFWSALRMNLDSDNQWNALDFSGTVQYLFAFAKAGVQLSPATIGRARNSIEAKIATCQPCKPRDLATKVYEVFGEDAAIWEPLERKFAAACGSPLLTLDNLYFFLRAAALADRLSCMEKDVASAIQQRLTELLLAASSSSPSYIAADKDHVQKASLERVARVHGILHDWLGAAEENQSMRAKLLRAWRRALVRSLPATPCTFGGRGCFSCNEESNDDTLDWLAPVLGKNMLRTTGLTKHGSDKDVLHALLDDLVQEDEERRRGAFRFGSTLGLEPAEAAKHQTADDANLIRQLAWIARLSQYVREPRIGQGVRERARSFLLAIELPQRFGSIDGDHRKMDSDTAFNVMTLIHVFELRDDLCEKSKVRAWVRAALPSRASIKIPSLGMQTLCEFMVTVAHLDTRSDSLNEIGTQLWKEFEARVDELLHAMKRDPCALEMDRERVRADCAIIASVYAQLRSKQPALDPERALRFRRLHERLFSGERPLFQLDDAGRAESPSRKGLVLTFLRSHSSASQEQFSFFVDFLARNDALELVLQEEAALPQVERHFSETFADMCTRHMSALTPVQVMACLNILSGLEYEARSDIVHDCVALLTIRAAE</sequence>
<evidence type="ECO:0000313" key="1">
    <source>
        <dbReference type="EMBL" id="KAA8493074.1"/>
    </source>
</evidence>
<name>A0A5J4YQV3_PORPP</name>
<organism evidence="1 2">
    <name type="scientific">Porphyridium purpureum</name>
    <name type="common">Red alga</name>
    <name type="synonym">Porphyridium cruentum</name>
    <dbReference type="NCBI Taxonomy" id="35688"/>
    <lineage>
        <taxon>Eukaryota</taxon>
        <taxon>Rhodophyta</taxon>
        <taxon>Bangiophyceae</taxon>
        <taxon>Porphyridiales</taxon>
        <taxon>Porphyridiaceae</taxon>
        <taxon>Porphyridium</taxon>
    </lineage>
</organism>
<comment type="caution">
    <text evidence="1">The sequence shown here is derived from an EMBL/GenBank/DDBJ whole genome shotgun (WGS) entry which is preliminary data.</text>
</comment>
<protein>
    <submittedName>
        <fullName evidence="1">Uncharacterized protein</fullName>
    </submittedName>
</protein>